<sequence length="951" mass="106242">MKKVFTLIVLCLSIIPTYMIAQSSNDVEVQKSSSVEHLLPKRIIAGFLDVRTPGSTSRVDIEQAKNDGYNVIVIAYGEVYNTDIGLYTSSPTSIQTIIDKVRQAKKNGMQVLLAVGGIPNTFHPGLNKTDVSPKVFGKDMSDAQIYSLANNIVNFLHKNSIDGIVYSFRKFTSADFINQLSLDIKKIAPNIIIVAEPQVNDYKLVTTGKSNDYDKVIQNGYIDYLFIQEYDTYPEYEPGFIADSYSKIVNDLNIPVHTKILIGEPTNAISGGTNTVYHPEGNATLSLTTEQAIELMLPQFEKLKFKPRFAGVTGWSLNTDYAADLYGDSSHSSGSFAKNLRACIYDNVCVQVDNRIKGPVIAGFLPLWGKSSSYNISGRQINTTPVDISMPENKEYCDKNPDVCKYNVIIAAYARYTNSKGFELSFNDENGSSNKLYGPDELKEFIGYMKSKGKRVLISFGGKSSHIDWQTVNFDSLIHIVKDFGFNGINFDLPKTAVPKDEKQAQTAALKINRLVTSLRNNDKDFWLTFSPEWDYIVAPLAKNNKDNMYVSHGYVELLDNIGMSKINYIFLNTFSERPADAILGLYKDQKGEFMKISPLDGYDKFLASLAWALTTPQGFEANHPKYEVDRPIKIPANKLVFIVPATKGAVHGGDTYVLSSSEIKQILSLMKENKASFAGFALWSMDFDATNIKSGDLSDGYQHLPWSSTNNIANIELPPVASIVNDSDRYLKKVNDSHKPQKYIMDTGIVRYPYQIGTYGSDTVVSFAGKMYKCKSMLEVKLCNDEAYIPNGLYGDLAWEEIKPQSTKKYSESKKKFKLKEGEVATYPKGIGSYKVGQIVLADGREFECQKEEYCNKSSYSPIKEKSFVAWSNITNDISHFVNKEQDVKPSGADYIYPYGIEDYKGGTVVAVNKDLYRCNIGPESSLCTMSAYKPTGKYGTDAWTKMNNK</sequence>
<dbReference type="GO" id="GO:0016798">
    <property type="term" value="F:hydrolase activity, acting on glycosyl bonds"/>
    <property type="evidence" value="ECO:0007669"/>
    <property type="project" value="UniProtKB-KW"/>
</dbReference>
<dbReference type="EMBL" id="JOUE01000006">
    <property type="protein sequence ID" value="KFJ42160.1"/>
    <property type="molecule type" value="Genomic_DNA"/>
</dbReference>
<comment type="caution">
    <text evidence="5">The sequence shown here is derived from an EMBL/GenBank/DDBJ whole genome shotgun (WGS) entry which is preliminary data.</text>
</comment>
<evidence type="ECO:0000256" key="2">
    <source>
        <dbReference type="ARBA" id="ARBA00023295"/>
    </source>
</evidence>
<dbReference type="PANTHER" id="PTHR45708">
    <property type="entry name" value="ENDOCHITINASE"/>
    <property type="match status" value="1"/>
</dbReference>
<evidence type="ECO:0000259" key="4">
    <source>
        <dbReference type="PROSITE" id="PS51910"/>
    </source>
</evidence>
<dbReference type="PROSITE" id="PS51910">
    <property type="entry name" value="GH18_2"/>
    <property type="match status" value="1"/>
</dbReference>
<name>A0AAW3D9K0_9GAMM</name>
<dbReference type="InterPro" id="IPR017853">
    <property type="entry name" value="GH"/>
</dbReference>
<evidence type="ECO:0000256" key="3">
    <source>
        <dbReference type="SAM" id="SignalP"/>
    </source>
</evidence>
<feature type="signal peptide" evidence="3">
    <location>
        <begin position="1"/>
        <end position="21"/>
    </location>
</feature>
<dbReference type="AlphaFoldDB" id="A0AAW3D9K0"/>
<dbReference type="Gene3D" id="3.20.20.80">
    <property type="entry name" value="Glycosidases"/>
    <property type="match status" value="2"/>
</dbReference>
<proteinExistence type="predicted"/>
<reference evidence="5 6" key="1">
    <citation type="submission" date="2014-04" db="EMBL/GenBank/DDBJ databases">
        <authorList>
            <person name="Bishop-Lilly K.A."/>
            <person name="Broomall S.M."/>
            <person name="Chain P.S."/>
            <person name="Chertkov O."/>
            <person name="Coyne S.R."/>
            <person name="Daligault H.E."/>
            <person name="Davenport K.W."/>
            <person name="Erkkila T."/>
            <person name="Frey K.G."/>
            <person name="Gibbons H.S."/>
            <person name="Gu W."/>
            <person name="Jaissle J."/>
            <person name="Johnson S.L."/>
            <person name="Koroleva G.I."/>
            <person name="Ladner J.T."/>
            <person name="Lo C.-C."/>
            <person name="Minogue T.D."/>
            <person name="Munk C."/>
            <person name="Palacios G.F."/>
            <person name="Redden C.L."/>
            <person name="Rosenzweig C.N."/>
            <person name="Scholz M.B."/>
            <person name="Teshima H."/>
            <person name="Xu Y."/>
        </authorList>
    </citation>
    <scope>NUCLEOTIDE SEQUENCE [LARGE SCALE GENOMIC DNA]</scope>
    <source>
        <strain evidence="5 6">FAJ</strain>
    </source>
</reference>
<gene>
    <name evidence="5" type="ORF">DR78_725</name>
</gene>
<protein>
    <submittedName>
        <fullName evidence="5">Carbohydrate binding domain protein</fullName>
    </submittedName>
</protein>
<dbReference type="GO" id="GO:0005975">
    <property type="term" value="P:carbohydrate metabolic process"/>
    <property type="evidence" value="ECO:0007669"/>
    <property type="project" value="InterPro"/>
</dbReference>
<dbReference type="SUPFAM" id="SSF51445">
    <property type="entry name" value="(Trans)glycosidases"/>
    <property type="match status" value="2"/>
</dbReference>
<keyword evidence="2" id="KW-0326">Glycosidase</keyword>
<accession>A0AAW3D9K0</accession>
<dbReference type="Proteomes" id="UP000029117">
    <property type="component" value="Unassembled WGS sequence"/>
</dbReference>
<dbReference type="RefSeq" id="WP_035737041.1">
    <property type="nucleotide sequence ID" value="NZ_JACTRV010000004.1"/>
</dbReference>
<feature type="chain" id="PRO_5043688582" evidence="3">
    <location>
        <begin position="22"/>
        <end position="951"/>
    </location>
</feature>
<keyword evidence="3" id="KW-0732">Signal</keyword>
<dbReference type="InterPro" id="IPR050542">
    <property type="entry name" value="Glycosyl_Hydrlase18_Chitinase"/>
</dbReference>
<dbReference type="PANTHER" id="PTHR45708:SF49">
    <property type="entry name" value="ENDOCHITINASE"/>
    <property type="match status" value="1"/>
</dbReference>
<keyword evidence="1" id="KW-0378">Hydrolase</keyword>
<dbReference type="InterPro" id="IPR001223">
    <property type="entry name" value="Glyco_hydro18_cat"/>
</dbReference>
<organism evidence="5 6">
    <name type="scientific">Francisella philomiragia</name>
    <dbReference type="NCBI Taxonomy" id="28110"/>
    <lineage>
        <taxon>Bacteria</taxon>
        <taxon>Pseudomonadati</taxon>
        <taxon>Pseudomonadota</taxon>
        <taxon>Gammaproteobacteria</taxon>
        <taxon>Thiotrichales</taxon>
        <taxon>Francisellaceae</taxon>
        <taxon>Francisella</taxon>
    </lineage>
</organism>
<feature type="domain" description="GH18" evidence="4">
    <location>
        <begin position="42"/>
        <end position="343"/>
    </location>
</feature>
<evidence type="ECO:0000256" key="1">
    <source>
        <dbReference type="ARBA" id="ARBA00022801"/>
    </source>
</evidence>
<evidence type="ECO:0000313" key="5">
    <source>
        <dbReference type="EMBL" id="KFJ42160.1"/>
    </source>
</evidence>
<evidence type="ECO:0000313" key="6">
    <source>
        <dbReference type="Proteomes" id="UP000029117"/>
    </source>
</evidence>
<dbReference type="CDD" id="cd02871">
    <property type="entry name" value="GH18_chitinase_D-like"/>
    <property type="match status" value="1"/>
</dbReference>